<dbReference type="Gene3D" id="3.30.420.10">
    <property type="entry name" value="Ribonuclease H-like superfamily/Ribonuclease H"/>
    <property type="match status" value="1"/>
</dbReference>
<keyword evidence="3" id="KW-1185">Reference proteome</keyword>
<sequence>MAGLIWKNRNACRFGEKTSTGEQIALQAKEWLSNFHGANSSCSIWYEVLLEVESDDLNVIKAINSTESDMSLEGPVFDEVKSLKPNFEDISWKKIPIGRNKAAHYLAKEALTISGIQFWKEAGPPWLHDLAGDDMSS</sequence>
<accession>A0A9D5BVZ3</accession>
<dbReference type="InterPro" id="IPR036397">
    <property type="entry name" value="RNaseH_sf"/>
</dbReference>
<evidence type="ECO:0000259" key="1">
    <source>
        <dbReference type="Pfam" id="PF13456"/>
    </source>
</evidence>
<feature type="domain" description="RNase H type-1" evidence="1">
    <location>
        <begin position="50"/>
        <end position="110"/>
    </location>
</feature>
<gene>
    <name evidence="2" type="ORF">J5N97_000695</name>
</gene>
<dbReference type="Pfam" id="PF13456">
    <property type="entry name" value="RVT_3"/>
    <property type="match status" value="1"/>
</dbReference>
<evidence type="ECO:0000313" key="2">
    <source>
        <dbReference type="EMBL" id="KAJ0961677.1"/>
    </source>
</evidence>
<proteinExistence type="predicted"/>
<reference evidence="2 3" key="1">
    <citation type="journal article" date="2022" name="Hortic Res">
        <title>The genome of Dioscorea zingiberensis sheds light on the biosynthesis, origin and evolution of the medicinally important diosgenin saponins.</title>
        <authorList>
            <person name="Li Y."/>
            <person name="Tan C."/>
            <person name="Li Z."/>
            <person name="Guo J."/>
            <person name="Li S."/>
            <person name="Chen X."/>
            <person name="Wang C."/>
            <person name="Dai X."/>
            <person name="Yang H."/>
            <person name="Song W."/>
            <person name="Hou L."/>
            <person name="Xu J."/>
            <person name="Tong Z."/>
            <person name="Xu A."/>
            <person name="Yuan X."/>
            <person name="Wang W."/>
            <person name="Yang Q."/>
            <person name="Chen L."/>
            <person name="Sun Z."/>
            <person name="Wang K."/>
            <person name="Pan B."/>
            <person name="Chen J."/>
            <person name="Bao Y."/>
            <person name="Liu F."/>
            <person name="Qi X."/>
            <person name="Gang D.R."/>
            <person name="Wen J."/>
            <person name="Li J."/>
        </authorList>
    </citation>
    <scope>NUCLEOTIDE SEQUENCE [LARGE SCALE GENOMIC DNA]</scope>
    <source>
        <strain evidence="2">Dzin_1.0</strain>
    </source>
</reference>
<dbReference type="OrthoDB" id="696189at2759"/>
<dbReference type="Proteomes" id="UP001085076">
    <property type="component" value="Unassembled WGS sequence"/>
</dbReference>
<name>A0A9D5BVZ3_9LILI</name>
<evidence type="ECO:0000313" key="3">
    <source>
        <dbReference type="Proteomes" id="UP001085076"/>
    </source>
</evidence>
<protein>
    <recommendedName>
        <fullName evidence="1">RNase H type-1 domain-containing protein</fullName>
    </recommendedName>
</protein>
<dbReference type="InterPro" id="IPR002156">
    <property type="entry name" value="RNaseH_domain"/>
</dbReference>
<dbReference type="GO" id="GO:0004523">
    <property type="term" value="F:RNA-DNA hybrid ribonuclease activity"/>
    <property type="evidence" value="ECO:0007669"/>
    <property type="project" value="InterPro"/>
</dbReference>
<organism evidence="2 3">
    <name type="scientific">Dioscorea zingiberensis</name>
    <dbReference type="NCBI Taxonomy" id="325984"/>
    <lineage>
        <taxon>Eukaryota</taxon>
        <taxon>Viridiplantae</taxon>
        <taxon>Streptophyta</taxon>
        <taxon>Embryophyta</taxon>
        <taxon>Tracheophyta</taxon>
        <taxon>Spermatophyta</taxon>
        <taxon>Magnoliopsida</taxon>
        <taxon>Liliopsida</taxon>
        <taxon>Dioscoreales</taxon>
        <taxon>Dioscoreaceae</taxon>
        <taxon>Dioscorea</taxon>
    </lineage>
</organism>
<dbReference type="GO" id="GO:0003676">
    <property type="term" value="F:nucleic acid binding"/>
    <property type="evidence" value="ECO:0007669"/>
    <property type="project" value="InterPro"/>
</dbReference>
<comment type="caution">
    <text evidence="2">The sequence shown here is derived from an EMBL/GenBank/DDBJ whole genome shotgun (WGS) entry which is preliminary data.</text>
</comment>
<dbReference type="EMBL" id="JAGGNH010000012">
    <property type="protein sequence ID" value="KAJ0961677.1"/>
    <property type="molecule type" value="Genomic_DNA"/>
</dbReference>
<dbReference type="AlphaFoldDB" id="A0A9D5BVZ3"/>